<dbReference type="OrthoDB" id="5847109at2759"/>
<proteinExistence type="inferred from homology"/>
<comment type="similarity">
    <text evidence="1 4">Belongs to the bacterial ribosomal protein bL35 family.</text>
</comment>
<dbReference type="GO" id="GO:0003735">
    <property type="term" value="F:structural constituent of ribosome"/>
    <property type="evidence" value="ECO:0007669"/>
    <property type="project" value="InterPro"/>
</dbReference>
<dbReference type="SUPFAM" id="SSF143034">
    <property type="entry name" value="L35p-like"/>
    <property type="match status" value="1"/>
</dbReference>
<dbReference type="Gene3D" id="4.10.410.60">
    <property type="match status" value="1"/>
</dbReference>
<evidence type="ECO:0000313" key="5">
    <source>
        <dbReference type="EMBL" id="CAB4036601.1"/>
    </source>
</evidence>
<reference evidence="5" key="1">
    <citation type="submission" date="2020-04" db="EMBL/GenBank/DDBJ databases">
        <authorList>
            <person name="Alioto T."/>
            <person name="Alioto T."/>
            <person name="Gomez Garrido J."/>
        </authorList>
    </citation>
    <scope>NUCLEOTIDE SEQUENCE</scope>
    <source>
        <strain evidence="5">A484AB</strain>
    </source>
</reference>
<dbReference type="Proteomes" id="UP001152795">
    <property type="component" value="Unassembled WGS sequence"/>
</dbReference>
<protein>
    <recommendedName>
        <fullName evidence="4">50S ribosomal protein L35</fullName>
    </recommendedName>
</protein>
<dbReference type="InterPro" id="IPR021137">
    <property type="entry name" value="Ribosomal_bL35-like"/>
</dbReference>
<keyword evidence="6" id="KW-1185">Reference proteome</keyword>
<dbReference type="FunFam" id="4.10.410.60:FF:000001">
    <property type="entry name" value="50S ribosomal protein L35"/>
    <property type="match status" value="1"/>
</dbReference>
<comment type="caution">
    <text evidence="5">The sequence shown here is derived from an EMBL/GenBank/DDBJ whole genome shotgun (WGS) entry which is preliminary data.</text>
</comment>
<dbReference type="PANTHER" id="PTHR33343">
    <property type="entry name" value="54S RIBOSOMAL PROTEIN BL35M"/>
    <property type="match status" value="1"/>
</dbReference>
<gene>
    <name evidence="5" type="ORF">PACLA_8A066923</name>
</gene>
<evidence type="ECO:0000313" key="6">
    <source>
        <dbReference type="Proteomes" id="UP001152795"/>
    </source>
</evidence>
<dbReference type="EMBL" id="CACRXK020022217">
    <property type="protein sequence ID" value="CAB4036601.1"/>
    <property type="molecule type" value="Genomic_DNA"/>
</dbReference>
<evidence type="ECO:0000256" key="2">
    <source>
        <dbReference type="ARBA" id="ARBA00022980"/>
    </source>
</evidence>
<accession>A0A7D9LPS3</accession>
<name>A0A7D9LPS3_PARCT</name>
<dbReference type="PANTHER" id="PTHR33343:SF1">
    <property type="entry name" value="LARGE RIBOSOMAL SUBUNIT PROTEIN BL35M"/>
    <property type="match status" value="1"/>
</dbReference>
<organism evidence="5 6">
    <name type="scientific">Paramuricea clavata</name>
    <name type="common">Red gorgonian</name>
    <name type="synonym">Violescent sea-whip</name>
    <dbReference type="NCBI Taxonomy" id="317549"/>
    <lineage>
        <taxon>Eukaryota</taxon>
        <taxon>Metazoa</taxon>
        <taxon>Cnidaria</taxon>
        <taxon>Anthozoa</taxon>
        <taxon>Octocorallia</taxon>
        <taxon>Malacalcyonacea</taxon>
        <taxon>Plexauridae</taxon>
        <taxon>Paramuricea</taxon>
    </lineage>
</organism>
<dbReference type="InterPro" id="IPR001706">
    <property type="entry name" value="Ribosomal_bL35"/>
</dbReference>
<evidence type="ECO:0000256" key="4">
    <source>
        <dbReference type="RuleBase" id="RU000568"/>
    </source>
</evidence>
<dbReference type="GO" id="GO:0015934">
    <property type="term" value="C:large ribosomal subunit"/>
    <property type="evidence" value="ECO:0007669"/>
    <property type="project" value="TreeGrafter"/>
</dbReference>
<keyword evidence="3 4" id="KW-0687">Ribonucleoprotein</keyword>
<sequence length="196" mass="22698">MAATRSIFRFLNSRLSTSFSALRIGLPSGHSKATKRTDVYKLSLLTANAAHLWSRMSYQYTKPARLFSTHNKQPWIKYYSLLWDQPQKSICQKLILPLTTRTLSTTVYSRPLLSMPSGNLCFRRGITLISKKGKRKTCKAVAKRFIRTGKGKLKRWRCGYHHNQTKKSSRRKRALRKPTYASKTQLKTLNKMLNGW</sequence>
<dbReference type="NCBIfam" id="TIGR00001">
    <property type="entry name" value="rpmI_bact"/>
    <property type="match status" value="1"/>
</dbReference>
<dbReference type="HAMAP" id="MF_00514">
    <property type="entry name" value="Ribosomal_bL35"/>
    <property type="match status" value="1"/>
</dbReference>
<evidence type="ECO:0000256" key="1">
    <source>
        <dbReference type="ARBA" id="ARBA00006598"/>
    </source>
</evidence>
<dbReference type="AlphaFoldDB" id="A0A7D9LPS3"/>
<dbReference type="Pfam" id="PF01632">
    <property type="entry name" value="Ribosomal_L35p"/>
    <property type="match status" value="1"/>
</dbReference>
<dbReference type="PRINTS" id="PR00064">
    <property type="entry name" value="RIBOSOMALL35"/>
</dbReference>
<keyword evidence="2 4" id="KW-0689">Ribosomal protein</keyword>
<dbReference type="InterPro" id="IPR037229">
    <property type="entry name" value="Ribosomal_bL35_sf"/>
</dbReference>
<evidence type="ECO:0000256" key="3">
    <source>
        <dbReference type="ARBA" id="ARBA00023274"/>
    </source>
</evidence>
<dbReference type="GO" id="GO:0006412">
    <property type="term" value="P:translation"/>
    <property type="evidence" value="ECO:0007669"/>
    <property type="project" value="InterPro"/>
</dbReference>